<feature type="compositionally biased region" description="Polar residues" evidence="6">
    <location>
        <begin position="267"/>
        <end position="286"/>
    </location>
</feature>
<dbReference type="InterPro" id="IPR017853">
    <property type="entry name" value="GH"/>
</dbReference>
<comment type="caution">
    <text evidence="9">The sequence shown here is derived from an EMBL/GenBank/DDBJ whole genome shotgun (WGS) entry which is preliminary data.</text>
</comment>
<dbReference type="PANTHER" id="PTHR10030">
    <property type="entry name" value="ALPHA-L-FUCOSIDASE"/>
    <property type="match status" value="1"/>
</dbReference>
<evidence type="ECO:0000256" key="5">
    <source>
        <dbReference type="ARBA" id="ARBA00023295"/>
    </source>
</evidence>
<evidence type="ECO:0000259" key="8">
    <source>
        <dbReference type="Pfam" id="PF01120"/>
    </source>
</evidence>
<dbReference type="InterPro" id="IPR008979">
    <property type="entry name" value="Galactose-bd-like_sf"/>
</dbReference>
<feature type="region of interest" description="Disordered" evidence="6">
    <location>
        <begin position="261"/>
        <end position="292"/>
    </location>
</feature>
<name>A0ABR2M178_9ASPA</name>
<dbReference type="SUPFAM" id="SSF49785">
    <property type="entry name" value="Galactose-binding domain-like"/>
    <property type="match status" value="1"/>
</dbReference>
<dbReference type="SMART" id="SM00812">
    <property type="entry name" value="Alpha_L_fucos"/>
    <property type="match status" value="1"/>
</dbReference>
<evidence type="ECO:0000313" key="10">
    <source>
        <dbReference type="Proteomes" id="UP001412067"/>
    </source>
</evidence>
<dbReference type="EMBL" id="JBBWWR010000013">
    <property type="protein sequence ID" value="KAK8956222.1"/>
    <property type="molecule type" value="Genomic_DNA"/>
</dbReference>
<dbReference type="InterPro" id="IPR057739">
    <property type="entry name" value="Glyco_hydro_29_N"/>
</dbReference>
<organism evidence="9 10">
    <name type="scientific">Platanthera guangdongensis</name>
    <dbReference type="NCBI Taxonomy" id="2320717"/>
    <lineage>
        <taxon>Eukaryota</taxon>
        <taxon>Viridiplantae</taxon>
        <taxon>Streptophyta</taxon>
        <taxon>Embryophyta</taxon>
        <taxon>Tracheophyta</taxon>
        <taxon>Spermatophyta</taxon>
        <taxon>Magnoliopsida</taxon>
        <taxon>Liliopsida</taxon>
        <taxon>Asparagales</taxon>
        <taxon>Orchidaceae</taxon>
        <taxon>Orchidoideae</taxon>
        <taxon>Orchideae</taxon>
        <taxon>Orchidinae</taxon>
        <taxon>Platanthera</taxon>
    </lineage>
</organism>
<dbReference type="Proteomes" id="UP001412067">
    <property type="component" value="Unassembled WGS sequence"/>
</dbReference>
<evidence type="ECO:0000256" key="7">
    <source>
        <dbReference type="SAM" id="SignalP"/>
    </source>
</evidence>
<keyword evidence="4" id="KW-0378">Hydrolase</keyword>
<evidence type="ECO:0000313" key="9">
    <source>
        <dbReference type="EMBL" id="KAK8956222.1"/>
    </source>
</evidence>
<feature type="chain" id="PRO_5046971763" description="alpha-L-fucosidase" evidence="7">
    <location>
        <begin position="21"/>
        <end position="618"/>
    </location>
</feature>
<evidence type="ECO:0000256" key="6">
    <source>
        <dbReference type="SAM" id="MobiDB-lite"/>
    </source>
</evidence>
<dbReference type="EC" id="3.2.1.51" evidence="2"/>
<dbReference type="InterPro" id="IPR000933">
    <property type="entry name" value="Glyco_hydro_29"/>
</dbReference>
<sequence>MARSSISTLFFLLSLSSSTAELTKPSSQNTPWIPPPLPLPPLPSASQLKWQQGEMAMFLHFGPNTFTDSEWGSGQAEPSIFFPTNLDPRQWAAVASAAGFSRLVLTAKHHDGFCLWPSTYTNYSVRSSPWRSGDGDVVAILAAAAREFSLGLGLYLSPWDRHEPCYGKTLEYNEYFLGQMTELLTCYGDIQEVWLDGAKGKDEKDMVYLFDSWFELIHQLQPGAIIFSDAGPDSRWIGDEDAVAGTTCWSLFNKSSTAIGDTKSDRTQGLPSFTRGEGQNHTTTEPVSRRRRVAGVASESEAAGVTSGKENHVVGLANRSRTARIGNSGDQNCLGQFSSVLFFGSTVEPNLISPYPPRIRYSLKGDPHGHDWVAPECDVSIRRGWFWHSSEHPKSPLALLEIYYTSVGRNCLLILNVPPNSLGLISDEDIQVLQNFTAMRRTIFSHNFAEDAIVSAGSTRGGLYDPRFIPSNVIQEGIRSYWAPEECQTNWTLILDLRKSVSFNVLLAQEPIQMGQRVMEFHADVFKEGEWRMIANGTTIGYKRLLLFPVEKAQLLRFVIDKSRADPLISYLGLYFDPFSTTQNLLNASRRPSFNDTGGIGLRLRTTSSNRSLVFRSL</sequence>
<reference evidence="9 10" key="1">
    <citation type="journal article" date="2022" name="Nat. Plants">
        <title>Genomes of leafy and leafless Platanthera orchids illuminate the evolution of mycoheterotrophy.</title>
        <authorList>
            <person name="Li M.H."/>
            <person name="Liu K.W."/>
            <person name="Li Z."/>
            <person name="Lu H.C."/>
            <person name="Ye Q.L."/>
            <person name="Zhang D."/>
            <person name="Wang J.Y."/>
            <person name="Li Y.F."/>
            <person name="Zhong Z.M."/>
            <person name="Liu X."/>
            <person name="Yu X."/>
            <person name="Liu D.K."/>
            <person name="Tu X.D."/>
            <person name="Liu B."/>
            <person name="Hao Y."/>
            <person name="Liao X.Y."/>
            <person name="Jiang Y.T."/>
            <person name="Sun W.H."/>
            <person name="Chen J."/>
            <person name="Chen Y.Q."/>
            <person name="Ai Y."/>
            <person name="Zhai J.W."/>
            <person name="Wu S.S."/>
            <person name="Zhou Z."/>
            <person name="Hsiao Y.Y."/>
            <person name="Wu W.L."/>
            <person name="Chen Y.Y."/>
            <person name="Lin Y.F."/>
            <person name="Hsu J.L."/>
            <person name="Li C.Y."/>
            <person name="Wang Z.W."/>
            <person name="Zhao X."/>
            <person name="Zhong W.Y."/>
            <person name="Ma X.K."/>
            <person name="Ma L."/>
            <person name="Huang J."/>
            <person name="Chen G.Z."/>
            <person name="Huang M.Z."/>
            <person name="Huang L."/>
            <person name="Peng D.H."/>
            <person name="Luo Y.B."/>
            <person name="Zou S.Q."/>
            <person name="Chen S.P."/>
            <person name="Lan S."/>
            <person name="Tsai W.C."/>
            <person name="Van de Peer Y."/>
            <person name="Liu Z.J."/>
        </authorList>
    </citation>
    <scope>NUCLEOTIDE SEQUENCE [LARGE SCALE GENOMIC DNA]</scope>
    <source>
        <strain evidence="9">Lor288</strain>
    </source>
</reference>
<dbReference type="SUPFAM" id="SSF51445">
    <property type="entry name" value="(Trans)glycosidases"/>
    <property type="match status" value="1"/>
</dbReference>
<dbReference type="Gene3D" id="2.60.120.260">
    <property type="entry name" value="Galactose-binding domain-like"/>
    <property type="match status" value="1"/>
</dbReference>
<dbReference type="Gene3D" id="3.20.20.80">
    <property type="entry name" value="Glycosidases"/>
    <property type="match status" value="2"/>
</dbReference>
<keyword evidence="5" id="KW-0326">Glycosidase</keyword>
<dbReference type="Pfam" id="PF01120">
    <property type="entry name" value="Alpha_L_fucos"/>
    <property type="match status" value="1"/>
</dbReference>
<gene>
    <name evidence="9" type="ORF">KSP40_PGU001673</name>
</gene>
<evidence type="ECO:0000256" key="1">
    <source>
        <dbReference type="ARBA" id="ARBA00007951"/>
    </source>
</evidence>
<proteinExistence type="inferred from homology"/>
<evidence type="ECO:0000256" key="4">
    <source>
        <dbReference type="ARBA" id="ARBA00022801"/>
    </source>
</evidence>
<comment type="similarity">
    <text evidence="1">Belongs to the glycosyl hydrolase 29 family.</text>
</comment>
<dbReference type="PANTHER" id="PTHR10030:SF27">
    <property type="entry name" value="ALPHA-L-FUCOSIDASE 1"/>
    <property type="match status" value="1"/>
</dbReference>
<keyword evidence="3 7" id="KW-0732">Signal</keyword>
<accession>A0ABR2M178</accession>
<keyword evidence="10" id="KW-1185">Reference proteome</keyword>
<feature type="domain" description="Glycoside hydrolase family 29 N-terminal" evidence="8">
    <location>
        <begin position="79"/>
        <end position="229"/>
    </location>
</feature>
<feature type="signal peptide" evidence="7">
    <location>
        <begin position="1"/>
        <end position="20"/>
    </location>
</feature>
<evidence type="ECO:0000256" key="2">
    <source>
        <dbReference type="ARBA" id="ARBA00012662"/>
    </source>
</evidence>
<evidence type="ECO:0000256" key="3">
    <source>
        <dbReference type="ARBA" id="ARBA00022729"/>
    </source>
</evidence>
<protein>
    <recommendedName>
        <fullName evidence="2">alpha-L-fucosidase</fullName>
        <ecNumber evidence="2">3.2.1.51</ecNumber>
    </recommendedName>
</protein>